<feature type="signal peptide" evidence="3">
    <location>
        <begin position="1"/>
        <end position="45"/>
    </location>
</feature>
<dbReference type="AlphaFoldDB" id="A0A4P9VL04"/>
<evidence type="ECO:0000256" key="1">
    <source>
        <dbReference type="PROSITE-ProRule" id="PRU00473"/>
    </source>
</evidence>
<dbReference type="PANTHER" id="PTHR30329:SF21">
    <property type="entry name" value="LIPOPROTEIN YIAD-RELATED"/>
    <property type="match status" value="1"/>
</dbReference>
<reference evidence="5 6" key="1">
    <citation type="submission" date="2017-04" db="EMBL/GenBank/DDBJ databases">
        <title>Draft genome sequence of Zooshikella ganghwensis VG4 isolated from Red Sea sediments.</title>
        <authorList>
            <person name="Rehman Z."/>
            <person name="Alam I."/>
            <person name="Kamau A."/>
            <person name="Bajic V."/>
            <person name="Leiknes T."/>
        </authorList>
    </citation>
    <scope>NUCLEOTIDE SEQUENCE [LARGE SCALE GENOMIC DNA]</scope>
    <source>
        <strain evidence="5 6">VG4</strain>
    </source>
</reference>
<keyword evidence="6" id="KW-1185">Reference proteome</keyword>
<dbReference type="CDD" id="cd07185">
    <property type="entry name" value="OmpA_C-like"/>
    <property type="match status" value="1"/>
</dbReference>
<dbReference type="InterPro" id="IPR036737">
    <property type="entry name" value="OmpA-like_sf"/>
</dbReference>
<dbReference type="EMBL" id="NDXW01000001">
    <property type="protein sequence ID" value="RDH43219.1"/>
    <property type="molecule type" value="Genomic_DNA"/>
</dbReference>
<evidence type="ECO:0000313" key="5">
    <source>
        <dbReference type="EMBL" id="RDH43219.1"/>
    </source>
</evidence>
<evidence type="ECO:0000313" key="6">
    <source>
        <dbReference type="Proteomes" id="UP000257039"/>
    </source>
</evidence>
<keyword evidence="3" id="KW-0732">Signal</keyword>
<dbReference type="PROSITE" id="PS51123">
    <property type="entry name" value="OMPA_2"/>
    <property type="match status" value="1"/>
</dbReference>
<evidence type="ECO:0000256" key="3">
    <source>
        <dbReference type="SAM" id="SignalP"/>
    </source>
</evidence>
<feature type="coiled-coil region" evidence="2">
    <location>
        <begin position="95"/>
        <end position="122"/>
    </location>
</feature>
<feature type="domain" description="OmpA-like" evidence="4">
    <location>
        <begin position="132"/>
        <end position="248"/>
    </location>
</feature>
<sequence length="253" mass="27946">MSFCKFLILHIIRFQAYSRITVMKQQLLASAFCLLINFPFSTLHADEPVAEVEDKLLMSGSGMVIGGLAAGPFGVVLGAAAGDFISERLALADQAEQNALALSSAEQEIQSLRTQLNQNETVSVPEDAEYLQLSATDKLAVDIHFFTGKNDIPQQEIDKISYLISTLNTNPQLDIQLEGFADIRGKNDSNYQLSLARVNAIHQMLLESGIDDQRINSIAHGDKKAQNSKVSDQQALDRKVRVTFFVSDNWLNE</sequence>
<keyword evidence="2" id="KW-0175">Coiled coil</keyword>
<dbReference type="SUPFAM" id="SSF103088">
    <property type="entry name" value="OmpA-like"/>
    <property type="match status" value="1"/>
</dbReference>
<keyword evidence="1" id="KW-0472">Membrane</keyword>
<dbReference type="Gene3D" id="3.30.1330.60">
    <property type="entry name" value="OmpA-like domain"/>
    <property type="match status" value="1"/>
</dbReference>
<name>A0A4P9VL04_9GAMM</name>
<dbReference type="InterPro" id="IPR050330">
    <property type="entry name" value="Bact_OuterMem_StrucFunc"/>
</dbReference>
<dbReference type="GO" id="GO:0016020">
    <property type="term" value="C:membrane"/>
    <property type="evidence" value="ECO:0007669"/>
    <property type="project" value="UniProtKB-UniRule"/>
</dbReference>
<gene>
    <name evidence="5" type="ORF">B9G39_07065</name>
</gene>
<accession>A0A4P9VL04</accession>
<feature type="chain" id="PRO_5020591856" description="OmpA-like domain-containing protein" evidence="3">
    <location>
        <begin position="46"/>
        <end position="253"/>
    </location>
</feature>
<dbReference type="PANTHER" id="PTHR30329">
    <property type="entry name" value="STATOR ELEMENT OF FLAGELLAR MOTOR COMPLEX"/>
    <property type="match status" value="1"/>
</dbReference>
<dbReference type="Pfam" id="PF00691">
    <property type="entry name" value="OmpA"/>
    <property type="match status" value="1"/>
</dbReference>
<proteinExistence type="predicted"/>
<comment type="caution">
    <text evidence="5">The sequence shown here is derived from an EMBL/GenBank/DDBJ whole genome shotgun (WGS) entry which is preliminary data.</text>
</comment>
<organism evidence="5 6">
    <name type="scientific">Zooshikella ganghwensis</name>
    <dbReference type="NCBI Taxonomy" id="202772"/>
    <lineage>
        <taxon>Bacteria</taxon>
        <taxon>Pseudomonadati</taxon>
        <taxon>Pseudomonadota</taxon>
        <taxon>Gammaproteobacteria</taxon>
        <taxon>Oceanospirillales</taxon>
        <taxon>Zooshikellaceae</taxon>
        <taxon>Zooshikella</taxon>
    </lineage>
</organism>
<dbReference type="Proteomes" id="UP000257039">
    <property type="component" value="Unassembled WGS sequence"/>
</dbReference>
<evidence type="ECO:0000256" key="2">
    <source>
        <dbReference type="SAM" id="Coils"/>
    </source>
</evidence>
<dbReference type="InterPro" id="IPR006665">
    <property type="entry name" value="OmpA-like"/>
</dbReference>
<evidence type="ECO:0000259" key="4">
    <source>
        <dbReference type="PROSITE" id="PS51123"/>
    </source>
</evidence>
<protein>
    <recommendedName>
        <fullName evidence="4">OmpA-like domain-containing protein</fullName>
    </recommendedName>
</protein>